<dbReference type="EMBL" id="MQVS01000002">
    <property type="protein sequence ID" value="OKL52256.1"/>
    <property type="molecule type" value="Genomic_DNA"/>
</dbReference>
<dbReference type="InterPro" id="IPR006357">
    <property type="entry name" value="HAD-SF_hydro_IIA"/>
</dbReference>
<dbReference type="InterPro" id="IPR023214">
    <property type="entry name" value="HAD_sf"/>
</dbReference>
<keyword evidence="2" id="KW-1185">Reference proteome</keyword>
<dbReference type="FunCoup" id="A0A1Q5PXN7">
    <property type="interactions" value="104"/>
</dbReference>
<gene>
    <name evidence="1" type="ORF">BSZ40_01860</name>
</gene>
<dbReference type="InterPro" id="IPR036412">
    <property type="entry name" value="HAD-like_sf"/>
</dbReference>
<dbReference type="SUPFAM" id="SSF56784">
    <property type="entry name" value="HAD-like"/>
    <property type="match status" value="1"/>
</dbReference>
<evidence type="ECO:0000313" key="1">
    <source>
        <dbReference type="EMBL" id="OKL52256.1"/>
    </source>
</evidence>
<dbReference type="PANTHER" id="PTHR19288:SF95">
    <property type="entry name" value="D-GLYCEROL 3-PHOSPHATE PHOSPHATASE"/>
    <property type="match status" value="1"/>
</dbReference>
<protein>
    <recommendedName>
        <fullName evidence="3">HAD-IIA family hydrolase</fullName>
    </recommendedName>
</protein>
<dbReference type="Pfam" id="PF13242">
    <property type="entry name" value="Hydrolase_like"/>
    <property type="match status" value="1"/>
</dbReference>
<dbReference type="STRING" id="52770.BSZ40_01860"/>
<organism evidence="1 2">
    <name type="scientific">Buchananella hordeovulneris</name>
    <dbReference type="NCBI Taxonomy" id="52770"/>
    <lineage>
        <taxon>Bacteria</taxon>
        <taxon>Bacillati</taxon>
        <taxon>Actinomycetota</taxon>
        <taxon>Actinomycetes</taxon>
        <taxon>Actinomycetales</taxon>
        <taxon>Actinomycetaceae</taxon>
        <taxon>Buchananella</taxon>
    </lineage>
</organism>
<name>A0A1Q5PXN7_9ACTO</name>
<evidence type="ECO:0008006" key="3">
    <source>
        <dbReference type="Google" id="ProtNLM"/>
    </source>
</evidence>
<dbReference type="AlphaFoldDB" id="A0A1Q5PXN7"/>
<dbReference type="Gene3D" id="3.40.50.1000">
    <property type="entry name" value="HAD superfamily/HAD-like"/>
    <property type="match status" value="2"/>
</dbReference>
<dbReference type="PANTHER" id="PTHR19288">
    <property type="entry name" value="4-NITROPHENYLPHOSPHATASE-RELATED"/>
    <property type="match status" value="1"/>
</dbReference>
<evidence type="ECO:0000313" key="2">
    <source>
        <dbReference type="Proteomes" id="UP000185612"/>
    </source>
</evidence>
<accession>A0A1Q5PXN7</accession>
<dbReference type="Proteomes" id="UP000185612">
    <property type="component" value="Unassembled WGS sequence"/>
</dbReference>
<dbReference type="InParanoid" id="A0A1Q5PXN7"/>
<dbReference type="Pfam" id="PF13344">
    <property type="entry name" value="Hydrolase_6"/>
    <property type="match status" value="1"/>
</dbReference>
<reference evidence="2" key="1">
    <citation type="submission" date="2016-12" db="EMBL/GenBank/DDBJ databases">
        <authorList>
            <person name="Meng X."/>
        </authorList>
    </citation>
    <scope>NUCLEOTIDE SEQUENCE [LARGE SCALE GENOMIC DNA]</scope>
    <source>
        <strain evidence="2">DSM 20732</strain>
    </source>
</reference>
<dbReference type="OrthoDB" id="3400930at2"/>
<dbReference type="GO" id="GO:0016791">
    <property type="term" value="F:phosphatase activity"/>
    <property type="evidence" value="ECO:0007669"/>
    <property type="project" value="TreeGrafter"/>
</dbReference>
<sequence>MTARTWLADSTQPLAQAHDVALLDLDGVCYAGQLPIPHAAAALAASHKAGLRHQFVTNNASRTPEQVAAHLRELGIAAQADQVLTAAQDVAAIMAEQLPAGAAVLVVGSPALSEAVQAEGLRPVSSVDDAPVAVVQGLDKTLDWQRLTEGTLAISRGAAYYASNLDSTLPTERGMALGNGALVAALQHATGVAPTPAGKPLAGIFARAVARSGARNPLGVGDRLGTDIRGAAAAAVPSLHVLTGVNDARDVALADPAERPAYLAVDLRGLHEVHPEVEALPDGARCRQAEAVVVEGHVRIDRHPLQEGAQLTGDQYRAVVCAVWAARDAHRAVTVPHFTVQAAC</sequence>
<dbReference type="GO" id="GO:0005737">
    <property type="term" value="C:cytoplasm"/>
    <property type="evidence" value="ECO:0007669"/>
    <property type="project" value="TreeGrafter"/>
</dbReference>
<dbReference type="RefSeq" id="WP_073822768.1">
    <property type="nucleotide sequence ID" value="NZ_MQVS01000002.1"/>
</dbReference>
<proteinExistence type="predicted"/>
<comment type="caution">
    <text evidence="1">The sequence shown here is derived from an EMBL/GenBank/DDBJ whole genome shotgun (WGS) entry which is preliminary data.</text>
</comment>